<keyword evidence="4 12" id="KW-0328">Glycosyltransferase</keyword>
<evidence type="ECO:0000256" key="9">
    <source>
        <dbReference type="ARBA" id="ARBA00023034"/>
    </source>
</evidence>
<evidence type="ECO:0000256" key="4">
    <source>
        <dbReference type="ARBA" id="ARBA00022676"/>
    </source>
</evidence>
<feature type="domain" description="Fucosyltransferase N-terminal" evidence="14">
    <location>
        <begin position="71"/>
        <end position="187"/>
    </location>
</feature>
<dbReference type="Proteomes" id="UP001652626">
    <property type="component" value="Chromosome 9"/>
</dbReference>
<keyword evidence="8 12" id="KW-1133">Transmembrane helix</keyword>
<evidence type="ECO:0000256" key="2">
    <source>
        <dbReference type="ARBA" id="ARBA00004922"/>
    </source>
</evidence>
<reference evidence="16" key="1">
    <citation type="submission" date="2025-08" db="UniProtKB">
        <authorList>
            <consortium name="RefSeq"/>
        </authorList>
    </citation>
    <scope>IDENTIFICATION</scope>
    <source>
        <tissue evidence="16">Whole body</tissue>
    </source>
</reference>
<evidence type="ECO:0000256" key="3">
    <source>
        <dbReference type="ARBA" id="ARBA00008919"/>
    </source>
</evidence>
<keyword evidence="5 12" id="KW-0808">Transferase</keyword>
<dbReference type="GeneID" id="113394172"/>
<evidence type="ECO:0000256" key="11">
    <source>
        <dbReference type="ARBA" id="ARBA00023180"/>
    </source>
</evidence>
<evidence type="ECO:0000259" key="13">
    <source>
        <dbReference type="Pfam" id="PF00852"/>
    </source>
</evidence>
<evidence type="ECO:0000256" key="7">
    <source>
        <dbReference type="ARBA" id="ARBA00022968"/>
    </source>
</evidence>
<accession>A0A8B8HRC5</accession>
<keyword evidence="7" id="KW-0735">Signal-anchor</keyword>
<evidence type="ECO:0000313" key="15">
    <source>
        <dbReference type="Proteomes" id="UP001652626"/>
    </source>
</evidence>
<dbReference type="SUPFAM" id="SSF53756">
    <property type="entry name" value="UDP-Glycosyltransferase/glycogen phosphorylase"/>
    <property type="match status" value="1"/>
</dbReference>
<dbReference type="InterPro" id="IPR038577">
    <property type="entry name" value="GT10-like_C_sf"/>
</dbReference>
<comment type="pathway">
    <text evidence="2">Protein modification; protein glycosylation.</text>
</comment>
<dbReference type="GO" id="GO:0008417">
    <property type="term" value="F:fucosyltransferase activity"/>
    <property type="evidence" value="ECO:0007669"/>
    <property type="project" value="InterPro"/>
</dbReference>
<organism evidence="15 16">
    <name type="scientific">Vanessa tameamea</name>
    <name type="common">Kamehameha butterfly</name>
    <dbReference type="NCBI Taxonomy" id="334116"/>
    <lineage>
        <taxon>Eukaryota</taxon>
        <taxon>Metazoa</taxon>
        <taxon>Ecdysozoa</taxon>
        <taxon>Arthropoda</taxon>
        <taxon>Hexapoda</taxon>
        <taxon>Insecta</taxon>
        <taxon>Pterygota</taxon>
        <taxon>Neoptera</taxon>
        <taxon>Endopterygota</taxon>
        <taxon>Lepidoptera</taxon>
        <taxon>Glossata</taxon>
        <taxon>Ditrysia</taxon>
        <taxon>Papilionoidea</taxon>
        <taxon>Nymphalidae</taxon>
        <taxon>Nymphalinae</taxon>
        <taxon>Vanessa</taxon>
    </lineage>
</organism>
<sequence>MRCNLTIKTFFYISTLTMLIFLYLSLKEIKSTNLSLFNSKIQNEVDSVEKLVAKLEESKVIENFTENDLHKMKYILQWTSSHNVPFVYMGKGQQGFIDRNCSYINCFVTSDRNYLGDYTKFDVIAFAGPEIVRAPKITLPNKRSPHQKFAFASIESPDYYPVCSDNLNNFFNWTWTFKVNSDARWGYMVIRDSNNTIIGPNAEMHWLRLEQMDPVSNEFKKKLKTKTKAAAWFVSNCYSRSGREKYVRQLNEQLKKYKLNVDIYGRCGPLKCSTEKHDECVKMIQTDYYFYLSFENSLAEDYVTEKLLTSLENDAVPIVFGAANYTRFMPDGIYLNARELSAEKLAEKMNDLILNPDLYVEYFRWKNHYSYHRRSESIETDDYCRFCSMLNEQDLVNKITTYPNFRKWWDPPNRC</sequence>
<evidence type="ECO:0000256" key="1">
    <source>
        <dbReference type="ARBA" id="ARBA00004447"/>
    </source>
</evidence>
<dbReference type="InterPro" id="IPR031481">
    <property type="entry name" value="Glyco_tran_10_N"/>
</dbReference>
<keyword evidence="15" id="KW-1185">Reference proteome</keyword>
<comment type="subcellular location">
    <subcellularLocation>
        <location evidence="1 12">Golgi apparatus</location>
        <location evidence="1 12">Golgi stack membrane</location>
        <topology evidence="1 12">Single-pass type II membrane protein</topology>
    </subcellularLocation>
</comment>
<evidence type="ECO:0000256" key="6">
    <source>
        <dbReference type="ARBA" id="ARBA00022692"/>
    </source>
</evidence>
<dbReference type="Pfam" id="PF17039">
    <property type="entry name" value="Glyco_tran_10_N"/>
    <property type="match status" value="1"/>
</dbReference>
<dbReference type="Pfam" id="PF00852">
    <property type="entry name" value="Glyco_transf_10"/>
    <property type="match status" value="1"/>
</dbReference>
<evidence type="ECO:0000256" key="12">
    <source>
        <dbReference type="RuleBase" id="RU003832"/>
    </source>
</evidence>
<dbReference type="OrthoDB" id="427096at2759"/>
<comment type="similarity">
    <text evidence="3 12">Belongs to the glycosyltransferase 10 family.</text>
</comment>
<dbReference type="RefSeq" id="XP_026487170.2">
    <property type="nucleotide sequence ID" value="XM_026631385.2"/>
</dbReference>
<proteinExistence type="inferred from homology"/>
<gene>
    <name evidence="16" type="primary">LOC113394172</name>
</gene>
<evidence type="ECO:0000256" key="10">
    <source>
        <dbReference type="ARBA" id="ARBA00023136"/>
    </source>
</evidence>
<evidence type="ECO:0000256" key="8">
    <source>
        <dbReference type="ARBA" id="ARBA00022989"/>
    </source>
</evidence>
<name>A0A8B8HRC5_VANTA</name>
<dbReference type="PANTHER" id="PTHR48438:SF1">
    <property type="entry name" value="ALPHA-(1,3)-FUCOSYLTRANSFERASE C-RELATED"/>
    <property type="match status" value="1"/>
</dbReference>
<keyword evidence="9 12" id="KW-0333">Golgi apparatus</keyword>
<protein>
    <recommendedName>
        <fullName evidence="12">Fucosyltransferase</fullName>
        <ecNumber evidence="12">2.4.1.-</ecNumber>
    </recommendedName>
</protein>
<evidence type="ECO:0000259" key="14">
    <source>
        <dbReference type="Pfam" id="PF17039"/>
    </source>
</evidence>
<dbReference type="InterPro" id="IPR055270">
    <property type="entry name" value="Glyco_tran_10_C"/>
</dbReference>
<dbReference type="PANTHER" id="PTHR48438">
    <property type="entry name" value="ALPHA-(1,3)-FUCOSYLTRANSFERASE C-RELATED"/>
    <property type="match status" value="1"/>
</dbReference>
<dbReference type="UniPathway" id="UPA00378"/>
<keyword evidence="11" id="KW-0325">Glycoprotein</keyword>
<dbReference type="Gene3D" id="3.40.50.11660">
    <property type="entry name" value="Glycosyl transferase family 10, C-terminal domain"/>
    <property type="match status" value="1"/>
</dbReference>
<feature type="transmembrane region" description="Helical" evidence="12">
    <location>
        <begin position="9"/>
        <end position="26"/>
    </location>
</feature>
<dbReference type="EC" id="2.4.1.-" evidence="12"/>
<dbReference type="AlphaFoldDB" id="A0A8B8HRC5"/>
<evidence type="ECO:0000313" key="16">
    <source>
        <dbReference type="RefSeq" id="XP_026487170.2"/>
    </source>
</evidence>
<feature type="domain" description="Fucosyltransferase C-terminal" evidence="13">
    <location>
        <begin position="224"/>
        <end position="408"/>
    </location>
</feature>
<evidence type="ECO:0000256" key="5">
    <source>
        <dbReference type="ARBA" id="ARBA00022679"/>
    </source>
</evidence>
<keyword evidence="6 12" id="KW-0812">Transmembrane</keyword>
<dbReference type="InterPro" id="IPR001503">
    <property type="entry name" value="Glyco_trans_10"/>
</dbReference>
<keyword evidence="10 12" id="KW-0472">Membrane</keyword>
<dbReference type="GO" id="GO:0032580">
    <property type="term" value="C:Golgi cisterna membrane"/>
    <property type="evidence" value="ECO:0007669"/>
    <property type="project" value="UniProtKB-SubCell"/>
</dbReference>
<dbReference type="OMA" id="EEYCERT"/>